<dbReference type="GO" id="GO:0005886">
    <property type="term" value="C:plasma membrane"/>
    <property type="evidence" value="ECO:0007669"/>
    <property type="project" value="TreeGrafter"/>
</dbReference>
<proteinExistence type="predicted"/>
<keyword evidence="1" id="KW-0812">Transmembrane</keyword>
<gene>
    <name evidence="2" type="ORF">I41_46730</name>
</gene>
<dbReference type="EMBL" id="CP036339">
    <property type="protein sequence ID" value="QDT75462.1"/>
    <property type="molecule type" value="Genomic_DNA"/>
</dbReference>
<reference evidence="2 3" key="1">
    <citation type="submission" date="2019-02" db="EMBL/GenBank/DDBJ databases">
        <title>Deep-cultivation of Planctomycetes and their phenomic and genomic characterization uncovers novel biology.</title>
        <authorList>
            <person name="Wiegand S."/>
            <person name="Jogler M."/>
            <person name="Boedeker C."/>
            <person name="Pinto D."/>
            <person name="Vollmers J."/>
            <person name="Rivas-Marin E."/>
            <person name="Kohn T."/>
            <person name="Peeters S.H."/>
            <person name="Heuer A."/>
            <person name="Rast P."/>
            <person name="Oberbeckmann S."/>
            <person name="Bunk B."/>
            <person name="Jeske O."/>
            <person name="Meyerdierks A."/>
            <person name="Storesund J.E."/>
            <person name="Kallscheuer N."/>
            <person name="Luecker S."/>
            <person name="Lage O.M."/>
            <person name="Pohl T."/>
            <person name="Merkel B.J."/>
            <person name="Hornburger P."/>
            <person name="Mueller R.-W."/>
            <person name="Bruemmer F."/>
            <person name="Labrenz M."/>
            <person name="Spormann A.M."/>
            <person name="Op den Camp H."/>
            <person name="Overmann J."/>
            <person name="Amann R."/>
            <person name="Jetten M.S.M."/>
            <person name="Mascher T."/>
            <person name="Medema M.H."/>
            <person name="Devos D.P."/>
            <person name="Kaster A.-K."/>
            <person name="Ovreas L."/>
            <person name="Rohde M."/>
            <person name="Galperin M.Y."/>
            <person name="Jogler C."/>
        </authorList>
    </citation>
    <scope>NUCLEOTIDE SEQUENCE [LARGE SCALE GENOMIC DNA]</scope>
    <source>
        <strain evidence="2 3">I41</strain>
    </source>
</reference>
<dbReference type="AlphaFoldDB" id="A0A517U4A8"/>
<feature type="transmembrane region" description="Helical" evidence="1">
    <location>
        <begin position="113"/>
        <end position="131"/>
    </location>
</feature>
<protein>
    <submittedName>
        <fullName evidence="2">Acid-resistance membrane protein</fullName>
    </submittedName>
</protein>
<organism evidence="2 3">
    <name type="scientific">Lacipirellula limnantheis</name>
    <dbReference type="NCBI Taxonomy" id="2528024"/>
    <lineage>
        <taxon>Bacteria</taxon>
        <taxon>Pseudomonadati</taxon>
        <taxon>Planctomycetota</taxon>
        <taxon>Planctomycetia</taxon>
        <taxon>Pirellulales</taxon>
        <taxon>Lacipirellulaceae</taxon>
        <taxon>Lacipirellula</taxon>
    </lineage>
</organism>
<feature type="transmembrane region" description="Helical" evidence="1">
    <location>
        <begin position="137"/>
        <end position="156"/>
    </location>
</feature>
<dbReference type="Pfam" id="PF03729">
    <property type="entry name" value="DUF308"/>
    <property type="match status" value="2"/>
</dbReference>
<feature type="transmembrane region" description="Helical" evidence="1">
    <location>
        <begin position="54"/>
        <end position="77"/>
    </location>
</feature>
<name>A0A517U4A8_9BACT</name>
<dbReference type="OrthoDB" id="9815400at2"/>
<feature type="transmembrane region" description="Helical" evidence="1">
    <location>
        <begin position="83"/>
        <end position="101"/>
    </location>
</feature>
<feature type="transmembrane region" description="Helical" evidence="1">
    <location>
        <begin position="29"/>
        <end position="47"/>
    </location>
</feature>
<evidence type="ECO:0000313" key="3">
    <source>
        <dbReference type="Proteomes" id="UP000317909"/>
    </source>
</evidence>
<dbReference type="RefSeq" id="WP_145435127.1">
    <property type="nucleotide sequence ID" value="NZ_CP036339.1"/>
</dbReference>
<keyword evidence="3" id="KW-1185">Reference proteome</keyword>
<sequence length="195" mass="21305">MDSPTTPVPGPFRTVIAAEVETLRNHWKWFLALGIGLVVLGTISLGCSILTTEVAVVAFGFLMLAGGIAEIISAFWAGKWSGTLIHLLIGILYTVVGVMIIDTPLQSAVQLTLLLAFFLVFSGILRIVFALSEQFTGWGWVLLNGAVTLLLGMLIYKQWPASGLWVIGLFIGIEMIFNGWAWVMLSLTLRPREVK</sequence>
<keyword evidence="1" id="KW-0472">Membrane</keyword>
<dbReference type="Proteomes" id="UP000317909">
    <property type="component" value="Chromosome"/>
</dbReference>
<dbReference type="PANTHER" id="PTHR34989">
    <property type="entry name" value="PROTEIN HDED"/>
    <property type="match status" value="1"/>
</dbReference>
<dbReference type="PANTHER" id="PTHR34989:SF1">
    <property type="entry name" value="PROTEIN HDED"/>
    <property type="match status" value="1"/>
</dbReference>
<accession>A0A517U4A8</accession>
<dbReference type="InterPro" id="IPR005325">
    <property type="entry name" value="DUF308_memb"/>
</dbReference>
<feature type="transmembrane region" description="Helical" evidence="1">
    <location>
        <begin position="163"/>
        <end position="185"/>
    </location>
</feature>
<keyword evidence="1" id="KW-1133">Transmembrane helix</keyword>
<evidence type="ECO:0000256" key="1">
    <source>
        <dbReference type="SAM" id="Phobius"/>
    </source>
</evidence>
<dbReference type="KEGG" id="llh:I41_46730"/>
<evidence type="ECO:0000313" key="2">
    <source>
        <dbReference type="EMBL" id="QDT75462.1"/>
    </source>
</evidence>
<dbReference type="InterPro" id="IPR052712">
    <property type="entry name" value="Acid_resist_chaperone_HdeD"/>
</dbReference>